<proteinExistence type="predicted"/>
<protein>
    <submittedName>
        <fullName evidence="1">Uncharacterized protein</fullName>
    </submittedName>
</protein>
<name>A0AAN9AFW0_HALRR</name>
<evidence type="ECO:0000313" key="1">
    <source>
        <dbReference type="EMBL" id="KAK7085042.1"/>
    </source>
</evidence>
<evidence type="ECO:0000313" key="2">
    <source>
        <dbReference type="Proteomes" id="UP001381693"/>
    </source>
</evidence>
<accession>A0AAN9AFW0</accession>
<keyword evidence="2" id="KW-1185">Reference proteome</keyword>
<dbReference type="Proteomes" id="UP001381693">
    <property type="component" value="Unassembled WGS sequence"/>
</dbReference>
<sequence>MLASDKSMCFDWLPPCSGTSGIGTVELQKPPFQYTSRECNNERDPATPKPNALPEVCRPLPLRLLCGWLFNPPSYRHSRQLDVRIDDEPLQYFLRQLDNLYHQAW</sequence>
<comment type="caution">
    <text evidence="1">The sequence shown here is derived from an EMBL/GenBank/DDBJ whole genome shotgun (WGS) entry which is preliminary data.</text>
</comment>
<organism evidence="1 2">
    <name type="scientific">Halocaridina rubra</name>
    <name type="common">Hawaiian red shrimp</name>
    <dbReference type="NCBI Taxonomy" id="373956"/>
    <lineage>
        <taxon>Eukaryota</taxon>
        <taxon>Metazoa</taxon>
        <taxon>Ecdysozoa</taxon>
        <taxon>Arthropoda</taxon>
        <taxon>Crustacea</taxon>
        <taxon>Multicrustacea</taxon>
        <taxon>Malacostraca</taxon>
        <taxon>Eumalacostraca</taxon>
        <taxon>Eucarida</taxon>
        <taxon>Decapoda</taxon>
        <taxon>Pleocyemata</taxon>
        <taxon>Caridea</taxon>
        <taxon>Atyoidea</taxon>
        <taxon>Atyidae</taxon>
        <taxon>Halocaridina</taxon>
    </lineage>
</organism>
<dbReference type="EMBL" id="JAXCGZ010001919">
    <property type="protein sequence ID" value="KAK7085042.1"/>
    <property type="molecule type" value="Genomic_DNA"/>
</dbReference>
<reference evidence="1 2" key="1">
    <citation type="submission" date="2023-11" db="EMBL/GenBank/DDBJ databases">
        <title>Halocaridina rubra genome assembly.</title>
        <authorList>
            <person name="Smith C."/>
        </authorList>
    </citation>
    <scope>NUCLEOTIDE SEQUENCE [LARGE SCALE GENOMIC DNA]</scope>
    <source>
        <strain evidence="1">EP-1</strain>
        <tissue evidence="1">Whole</tissue>
    </source>
</reference>
<gene>
    <name evidence="1" type="ORF">SK128_002473</name>
</gene>
<dbReference type="AlphaFoldDB" id="A0AAN9AFW0"/>